<evidence type="ECO:0000259" key="3">
    <source>
        <dbReference type="Pfam" id="PF26527"/>
    </source>
</evidence>
<sequence>MPPPDRARAESDSLSWADDPIGRALTPKNVVPQGKVDEEEKAAPPWGRIAAGVGALVAVIVAVAVVVAVATRDTEPAEPTAAPPVPASTKRAATATTSPAELSCPAKREGNLTIGNGPGSTANGADAILGFQHSFYTDRSGVKARTFVAPDAANVSQAEVIQNAINDVIPVGTSYCVRIVEVTPELFDADLTEHRPDGTTTVYKQRITTVNRDGKSLIFTIDER</sequence>
<evidence type="ECO:0000256" key="1">
    <source>
        <dbReference type="SAM" id="MobiDB-lite"/>
    </source>
</evidence>
<reference evidence="4 5" key="1">
    <citation type="submission" date="2021-01" db="EMBL/GenBank/DDBJ databases">
        <title>WGS of actinomycetes isolated from Thailand.</title>
        <authorList>
            <person name="Thawai C."/>
        </authorList>
    </citation>
    <scope>NUCLEOTIDE SEQUENCE [LARGE SCALE GENOMIC DNA]</scope>
    <source>
        <strain evidence="4 5">LPG 2</strain>
    </source>
</reference>
<proteinExistence type="predicted"/>
<comment type="caution">
    <text evidence="4">The sequence shown here is derived from an EMBL/GenBank/DDBJ whole genome shotgun (WGS) entry which is preliminary data.</text>
</comment>
<feature type="domain" description="DUF8176" evidence="3">
    <location>
        <begin position="103"/>
        <end position="221"/>
    </location>
</feature>
<feature type="region of interest" description="Disordered" evidence="1">
    <location>
        <begin position="73"/>
        <end position="118"/>
    </location>
</feature>
<protein>
    <recommendedName>
        <fullName evidence="3">DUF8176 domain-containing protein</fullName>
    </recommendedName>
</protein>
<feature type="compositionally biased region" description="Low complexity" evidence="1">
    <location>
        <begin position="87"/>
        <end position="100"/>
    </location>
</feature>
<feature type="transmembrane region" description="Helical" evidence="2">
    <location>
        <begin position="49"/>
        <end position="70"/>
    </location>
</feature>
<dbReference type="InterPro" id="IPR058489">
    <property type="entry name" value="DUF8176"/>
</dbReference>
<name>A0ABS1M3T3_9NOCA</name>
<feature type="region of interest" description="Disordered" evidence="1">
    <location>
        <begin position="1"/>
        <end position="42"/>
    </location>
</feature>
<accession>A0ABS1M3T3</accession>
<organism evidence="4 5">
    <name type="scientific">Nocardia acididurans</name>
    <dbReference type="NCBI Taxonomy" id="2802282"/>
    <lineage>
        <taxon>Bacteria</taxon>
        <taxon>Bacillati</taxon>
        <taxon>Actinomycetota</taxon>
        <taxon>Actinomycetes</taxon>
        <taxon>Mycobacteriales</taxon>
        <taxon>Nocardiaceae</taxon>
        <taxon>Nocardia</taxon>
    </lineage>
</organism>
<dbReference type="Pfam" id="PF26527">
    <property type="entry name" value="DUF8176"/>
    <property type="match status" value="1"/>
</dbReference>
<keyword evidence="5" id="KW-1185">Reference proteome</keyword>
<feature type="compositionally biased region" description="Basic and acidic residues" evidence="1">
    <location>
        <begin position="1"/>
        <end position="11"/>
    </location>
</feature>
<dbReference type="Proteomes" id="UP000602198">
    <property type="component" value="Unassembled WGS sequence"/>
</dbReference>
<evidence type="ECO:0000313" key="4">
    <source>
        <dbReference type="EMBL" id="MBL1074991.1"/>
    </source>
</evidence>
<dbReference type="RefSeq" id="WP_201946558.1">
    <property type="nucleotide sequence ID" value="NZ_JAERRJ010000004.1"/>
</dbReference>
<gene>
    <name evidence="4" type="ORF">JK358_11360</name>
</gene>
<keyword evidence="2" id="KW-1133">Transmembrane helix</keyword>
<evidence type="ECO:0000313" key="5">
    <source>
        <dbReference type="Proteomes" id="UP000602198"/>
    </source>
</evidence>
<keyword evidence="2" id="KW-0812">Transmembrane</keyword>
<evidence type="ECO:0000256" key="2">
    <source>
        <dbReference type="SAM" id="Phobius"/>
    </source>
</evidence>
<dbReference type="EMBL" id="JAERRJ010000004">
    <property type="protein sequence ID" value="MBL1074991.1"/>
    <property type="molecule type" value="Genomic_DNA"/>
</dbReference>
<keyword evidence="2" id="KW-0472">Membrane</keyword>